<accession>I8XUJ2</accession>
<reference evidence="1 2" key="1">
    <citation type="submission" date="2012-02" db="EMBL/GenBank/DDBJ databases">
        <title>The Genome Sequence of Bacteroides nordii CL02T12C05.</title>
        <authorList>
            <consortium name="The Broad Institute Genome Sequencing Platform"/>
            <person name="Earl A."/>
            <person name="Ward D."/>
            <person name="Feldgarden M."/>
            <person name="Gevers D."/>
            <person name="Zitomersky N.L."/>
            <person name="Coyne M.J."/>
            <person name="Comstock L.E."/>
            <person name="Young S.K."/>
            <person name="Zeng Q."/>
            <person name="Gargeya S."/>
            <person name="Fitzgerald M."/>
            <person name="Haas B."/>
            <person name="Abouelleil A."/>
            <person name="Alvarado L."/>
            <person name="Arachchi H.M."/>
            <person name="Berlin A."/>
            <person name="Chapman S.B."/>
            <person name="Gearin G."/>
            <person name="Goldberg J."/>
            <person name="Griggs A."/>
            <person name="Gujja S."/>
            <person name="Hansen M."/>
            <person name="Heiman D."/>
            <person name="Howarth C."/>
            <person name="Larimer J."/>
            <person name="Lui A."/>
            <person name="MacDonald P.J.P."/>
            <person name="McCowen C."/>
            <person name="Montmayeur A."/>
            <person name="Murphy C."/>
            <person name="Neiman D."/>
            <person name="Pearson M."/>
            <person name="Priest M."/>
            <person name="Roberts A."/>
            <person name="Saif S."/>
            <person name="Shea T."/>
            <person name="Sisk P."/>
            <person name="Stolte C."/>
            <person name="Sykes S."/>
            <person name="Wortman J."/>
            <person name="Nusbaum C."/>
            <person name="Birren B."/>
        </authorList>
    </citation>
    <scope>NUCLEOTIDE SEQUENCE [LARGE SCALE GENOMIC DNA]</scope>
    <source>
        <strain evidence="1 2">CL02T12C05</strain>
    </source>
</reference>
<keyword evidence="2" id="KW-1185">Reference proteome</keyword>
<protein>
    <submittedName>
        <fullName evidence="1">Uncharacterized protein</fullName>
    </submittedName>
</protein>
<dbReference type="EMBL" id="AGXS01000011">
    <property type="protein sequence ID" value="EIY53732.1"/>
    <property type="molecule type" value="Genomic_DNA"/>
</dbReference>
<dbReference type="PATRIC" id="fig|997884.3.peg.910"/>
<name>I8XUJ2_9BACE</name>
<sequence length="62" mass="7521">MEKNEEKKNLSNELTEREKIELRKEAYNLAIHIQPIDGYQSRAEWLDFKSREIYHWLLTGKS</sequence>
<dbReference type="RefSeq" id="WP_007483854.1">
    <property type="nucleotide sequence ID" value="NZ_JH724314.1"/>
</dbReference>
<organism evidence="1 2">
    <name type="scientific">Bacteroides nordii CL02T12C05</name>
    <dbReference type="NCBI Taxonomy" id="997884"/>
    <lineage>
        <taxon>Bacteria</taxon>
        <taxon>Pseudomonadati</taxon>
        <taxon>Bacteroidota</taxon>
        <taxon>Bacteroidia</taxon>
        <taxon>Bacteroidales</taxon>
        <taxon>Bacteroidaceae</taxon>
        <taxon>Bacteroides</taxon>
    </lineage>
</organism>
<dbReference type="AlphaFoldDB" id="I8XUJ2"/>
<comment type="caution">
    <text evidence="1">The sequence shown here is derived from an EMBL/GenBank/DDBJ whole genome shotgun (WGS) entry which is preliminary data.</text>
</comment>
<gene>
    <name evidence="1" type="ORF">HMPREF1068_00902</name>
</gene>
<dbReference type="HOGENOM" id="CLU_2894653_0_0_10"/>
<dbReference type="Proteomes" id="UP000003089">
    <property type="component" value="Unassembled WGS sequence"/>
</dbReference>
<evidence type="ECO:0000313" key="2">
    <source>
        <dbReference type="Proteomes" id="UP000003089"/>
    </source>
</evidence>
<evidence type="ECO:0000313" key="1">
    <source>
        <dbReference type="EMBL" id="EIY53732.1"/>
    </source>
</evidence>
<proteinExistence type="predicted"/>